<reference evidence="5" key="2">
    <citation type="submission" date="2021-08" db="EMBL/GenBank/DDBJ databases">
        <authorList>
            <person name="Tani A."/>
            <person name="Ola A."/>
            <person name="Ogura Y."/>
            <person name="Katsura K."/>
            <person name="Hayashi T."/>
        </authorList>
    </citation>
    <scope>NUCLEOTIDE SEQUENCE</scope>
    <source>
        <strain evidence="5">DSM 16372</strain>
    </source>
</reference>
<dbReference type="CDD" id="cd00038">
    <property type="entry name" value="CAP_ED"/>
    <property type="match status" value="1"/>
</dbReference>
<dbReference type="SMART" id="SM00419">
    <property type="entry name" value="HTH_CRP"/>
    <property type="match status" value="1"/>
</dbReference>
<sequence length="245" mass="27921">MPQHLIDKLERFTRLSDEDRQVLKALARKVRLIEAGVDIIQEGDRPETVNLFLDGWACRYKQLEDGRRQIVAFFVPGDLCDIHIYVLREMDHAIAAITPVRLATVPREILLDTMDRHPRITRALWWESLVNAAIQREWTVNIGRRTALERLAHLFCELFLRLRAVGLAEGSTCPFPLTQLELADATGLTNVHVNRTLKEMRNAGLILLKSRQLTVPDLAALQKAALFNPNYLHLEREGAHLSANA</sequence>
<dbReference type="AlphaFoldDB" id="A0AAV4ZSU2"/>
<evidence type="ECO:0000313" key="5">
    <source>
        <dbReference type="EMBL" id="GJD91141.1"/>
    </source>
</evidence>
<name>A0AAV4ZSU2_9HYPH</name>
<dbReference type="InterPro" id="IPR000595">
    <property type="entry name" value="cNMP-bd_dom"/>
</dbReference>
<dbReference type="RefSeq" id="WP_066918317.1">
    <property type="nucleotide sequence ID" value="NZ_BPQO01000024.1"/>
</dbReference>
<dbReference type="Pfam" id="PF13545">
    <property type="entry name" value="HTH_Crp_2"/>
    <property type="match status" value="1"/>
</dbReference>
<accession>A0AAV4ZSU2</accession>
<evidence type="ECO:0000313" key="6">
    <source>
        <dbReference type="Proteomes" id="UP001055247"/>
    </source>
</evidence>
<dbReference type="SMART" id="SM00100">
    <property type="entry name" value="cNMP"/>
    <property type="match status" value="1"/>
</dbReference>
<dbReference type="SUPFAM" id="SSF51206">
    <property type="entry name" value="cAMP-binding domain-like"/>
    <property type="match status" value="1"/>
</dbReference>
<dbReference type="InterPro" id="IPR018490">
    <property type="entry name" value="cNMP-bd_dom_sf"/>
</dbReference>
<dbReference type="Gene3D" id="2.60.120.10">
    <property type="entry name" value="Jelly Rolls"/>
    <property type="match status" value="1"/>
</dbReference>
<organism evidence="5 6">
    <name type="scientific">Methylobacterium hispanicum</name>
    <dbReference type="NCBI Taxonomy" id="270350"/>
    <lineage>
        <taxon>Bacteria</taxon>
        <taxon>Pseudomonadati</taxon>
        <taxon>Pseudomonadota</taxon>
        <taxon>Alphaproteobacteria</taxon>
        <taxon>Hyphomicrobiales</taxon>
        <taxon>Methylobacteriaceae</taxon>
        <taxon>Methylobacterium</taxon>
    </lineage>
</organism>
<comment type="caution">
    <text evidence="5">The sequence shown here is derived from an EMBL/GenBank/DDBJ whole genome shotgun (WGS) entry which is preliminary data.</text>
</comment>
<dbReference type="Proteomes" id="UP001055247">
    <property type="component" value="Unassembled WGS sequence"/>
</dbReference>
<dbReference type="Pfam" id="PF00027">
    <property type="entry name" value="cNMP_binding"/>
    <property type="match status" value="1"/>
</dbReference>
<dbReference type="InterPro" id="IPR014710">
    <property type="entry name" value="RmlC-like_jellyroll"/>
</dbReference>
<dbReference type="EMBL" id="BPQO01000024">
    <property type="protein sequence ID" value="GJD91141.1"/>
    <property type="molecule type" value="Genomic_DNA"/>
</dbReference>
<feature type="domain" description="HTH crp-type" evidence="4">
    <location>
        <begin position="145"/>
        <end position="219"/>
    </location>
</feature>
<reference evidence="5" key="1">
    <citation type="journal article" date="2016" name="Front. Microbiol.">
        <title>Genome Sequence of the Piezophilic, Mesophilic Sulfate-Reducing Bacterium Desulfovibrio indicus J2T.</title>
        <authorList>
            <person name="Cao J."/>
            <person name="Maignien L."/>
            <person name="Shao Z."/>
            <person name="Alain K."/>
            <person name="Jebbar M."/>
        </authorList>
    </citation>
    <scope>NUCLEOTIDE SEQUENCE</scope>
    <source>
        <strain evidence="5">DSM 16372</strain>
    </source>
</reference>
<keyword evidence="3" id="KW-0804">Transcription</keyword>
<dbReference type="InterPro" id="IPR036388">
    <property type="entry name" value="WH-like_DNA-bd_sf"/>
</dbReference>
<dbReference type="SUPFAM" id="SSF46785">
    <property type="entry name" value="Winged helix' DNA-binding domain"/>
    <property type="match status" value="1"/>
</dbReference>
<gene>
    <name evidence="5" type="primary">fixK_5</name>
    <name evidence="5" type="ORF">BHAOGJBA_4689</name>
</gene>
<protein>
    <submittedName>
        <fullName evidence="5">Nitrogen fixation regulation protein FixK</fullName>
    </submittedName>
</protein>
<evidence type="ECO:0000256" key="3">
    <source>
        <dbReference type="ARBA" id="ARBA00023163"/>
    </source>
</evidence>
<dbReference type="InterPro" id="IPR036390">
    <property type="entry name" value="WH_DNA-bd_sf"/>
</dbReference>
<keyword evidence="1" id="KW-0805">Transcription regulation</keyword>
<dbReference type="GO" id="GO:0003677">
    <property type="term" value="F:DNA binding"/>
    <property type="evidence" value="ECO:0007669"/>
    <property type="project" value="UniProtKB-KW"/>
</dbReference>
<dbReference type="Gene3D" id="1.10.10.10">
    <property type="entry name" value="Winged helix-like DNA-binding domain superfamily/Winged helix DNA-binding domain"/>
    <property type="match status" value="1"/>
</dbReference>
<evidence type="ECO:0000259" key="4">
    <source>
        <dbReference type="PROSITE" id="PS51063"/>
    </source>
</evidence>
<keyword evidence="6" id="KW-1185">Reference proteome</keyword>
<evidence type="ECO:0000256" key="1">
    <source>
        <dbReference type="ARBA" id="ARBA00023015"/>
    </source>
</evidence>
<proteinExistence type="predicted"/>
<evidence type="ECO:0000256" key="2">
    <source>
        <dbReference type="ARBA" id="ARBA00023125"/>
    </source>
</evidence>
<dbReference type="InterPro" id="IPR012318">
    <property type="entry name" value="HTH_CRP"/>
</dbReference>
<keyword evidence="2" id="KW-0238">DNA-binding</keyword>
<dbReference type="GO" id="GO:0006355">
    <property type="term" value="P:regulation of DNA-templated transcription"/>
    <property type="evidence" value="ECO:0007669"/>
    <property type="project" value="InterPro"/>
</dbReference>
<dbReference type="PROSITE" id="PS51063">
    <property type="entry name" value="HTH_CRP_2"/>
    <property type="match status" value="1"/>
</dbReference>